<dbReference type="Pfam" id="PF00571">
    <property type="entry name" value="CBS"/>
    <property type="match status" value="1"/>
</dbReference>
<name>A0AAJ6B8W0_9SPHI</name>
<dbReference type="EMBL" id="CP119313">
    <property type="protein sequence ID" value="WEK20896.1"/>
    <property type="molecule type" value="Genomic_DNA"/>
</dbReference>
<reference evidence="3" key="1">
    <citation type="submission" date="2023-03" db="EMBL/GenBank/DDBJ databases">
        <title>Andean soil-derived lignocellulolytic bacterial consortium as a source of novel taxa and putative plastic-active enzymes.</title>
        <authorList>
            <person name="Diaz-Garcia L."/>
            <person name="Chuvochina M."/>
            <person name="Feuerriegel G."/>
            <person name="Bunk B."/>
            <person name="Sproer C."/>
            <person name="Streit W.R."/>
            <person name="Rodriguez L.M."/>
            <person name="Overmann J."/>
            <person name="Jimenez D.J."/>
        </authorList>
    </citation>
    <scope>NUCLEOTIDE SEQUENCE</scope>
    <source>
        <strain evidence="3">MAG 3858</strain>
    </source>
</reference>
<dbReference type="InterPro" id="IPR046342">
    <property type="entry name" value="CBS_dom_sf"/>
</dbReference>
<dbReference type="InterPro" id="IPR000644">
    <property type="entry name" value="CBS_dom"/>
</dbReference>
<dbReference type="PROSITE" id="PS51371">
    <property type="entry name" value="CBS"/>
    <property type="match status" value="1"/>
</dbReference>
<evidence type="ECO:0000256" key="1">
    <source>
        <dbReference type="PROSITE-ProRule" id="PRU00703"/>
    </source>
</evidence>
<accession>A0AAJ6B8W0</accession>
<sequence>MISEELKQKMLIKTGLKTITPQDCATIANQITTSLNRYISTSTIKRIFGFAKTRFHFSKYTITTLELFVNDKSDIFLSTSPLSSIFISNDLPYLPTQNLEEDMKIGSVIAQDWFHPSPLENDHCLNPEQPVFMAIKIMTELQEESLPVYEHGKCIGIVYLKDLLYFIHTNDPDQRLLYHKLNFDLRSALTVLHNTMGHDNTQWKGLLENRFGNVQK</sequence>
<dbReference type="Proteomes" id="UP001214530">
    <property type="component" value="Chromosome"/>
</dbReference>
<protein>
    <submittedName>
        <fullName evidence="3">CBS domain-containing protein</fullName>
    </submittedName>
</protein>
<dbReference type="Gene3D" id="3.10.580.10">
    <property type="entry name" value="CBS-domain"/>
    <property type="match status" value="1"/>
</dbReference>
<evidence type="ECO:0000259" key="2">
    <source>
        <dbReference type="PROSITE" id="PS51371"/>
    </source>
</evidence>
<gene>
    <name evidence="3" type="ORF">P0Y49_07070</name>
</gene>
<evidence type="ECO:0000313" key="3">
    <source>
        <dbReference type="EMBL" id="WEK20896.1"/>
    </source>
</evidence>
<keyword evidence="1" id="KW-0129">CBS domain</keyword>
<organism evidence="3 4">
    <name type="scientific">Candidatus Pedobacter colombiensis</name>
    <dbReference type="NCBI Taxonomy" id="3121371"/>
    <lineage>
        <taxon>Bacteria</taxon>
        <taxon>Pseudomonadati</taxon>
        <taxon>Bacteroidota</taxon>
        <taxon>Sphingobacteriia</taxon>
        <taxon>Sphingobacteriales</taxon>
        <taxon>Sphingobacteriaceae</taxon>
        <taxon>Pedobacter</taxon>
    </lineage>
</organism>
<evidence type="ECO:0000313" key="4">
    <source>
        <dbReference type="Proteomes" id="UP001214530"/>
    </source>
</evidence>
<dbReference type="AlphaFoldDB" id="A0AAJ6B8W0"/>
<proteinExistence type="predicted"/>
<dbReference type="SUPFAM" id="SSF54631">
    <property type="entry name" value="CBS-domain pair"/>
    <property type="match status" value="1"/>
</dbReference>
<feature type="domain" description="CBS" evidence="2">
    <location>
        <begin position="116"/>
        <end position="174"/>
    </location>
</feature>